<keyword evidence="2" id="KW-1185">Reference proteome</keyword>
<comment type="caution">
    <text evidence="1">The sequence shown here is derived from an EMBL/GenBank/DDBJ whole genome shotgun (WGS) entry which is preliminary data.</text>
</comment>
<evidence type="ECO:0000313" key="1">
    <source>
        <dbReference type="EMBL" id="MBW0534131.1"/>
    </source>
</evidence>
<evidence type="ECO:0000313" key="2">
    <source>
        <dbReference type="Proteomes" id="UP000765509"/>
    </source>
</evidence>
<reference evidence="1" key="1">
    <citation type="submission" date="2021-03" db="EMBL/GenBank/DDBJ databases">
        <title>Draft genome sequence of rust myrtle Austropuccinia psidii MF-1, a brazilian biotype.</title>
        <authorList>
            <person name="Quecine M.C."/>
            <person name="Pachon D.M.R."/>
            <person name="Bonatelli M.L."/>
            <person name="Correr F.H."/>
            <person name="Franceschini L.M."/>
            <person name="Leite T.F."/>
            <person name="Margarido G.R.A."/>
            <person name="Almeida C.A."/>
            <person name="Ferrarezi J.A."/>
            <person name="Labate C.A."/>
        </authorList>
    </citation>
    <scope>NUCLEOTIDE SEQUENCE</scope>
    <source>
        <strain evidence="1">MF-1</strain>
    </source>
</reference>
<gene>
    <name evidence="1" type="ORF">O181_073846</name>
</gene>
<protein>
    <submittedName>
        <fullName evidence="1">Uncharacterized protein</fullName>
    </submittedName>
</protein>
<organism evidence="1 2">
    <name type="scientific">Austropuccinia psidii MF-1</name>
    <dbReference type="NCBI Taxonomy" id="1389203"/>
    <lineage>
        <taxon>Eukaryota</taxon>
        <taxon>Fungi</taxon>
        <taxon>Dikarya</taxon>
        <taxon>Basidiomycota</taxon>
        <taxon>Pucciniomycotina</taxon>
        <taxon>Pucciniomycetes</taxon>
        <taxon>Pucciniales</taxon>
        <taxon>Sphaerophragmiaceae</taxon>
        <taxon>Austropuccinia</taxon>
    </lineage>
</organism>
<dbReference type="AlphaFoldDB" id="A0A9Q3I8N8"/>
<proteinExistence type="predicted"/>
<name>A0A9Q3I8N8_9BASI</name>
<dbReference type="Proteomes" id="UP000765509">
    <property type="component" value="Unassembled WGS sequence"/>
</dbReference>
<sequence length="277" mass="31630">MISDVLDGSPNLYIAINDVKSHLSDKNSSICKNLKTNNLSMSQNNETLMCFERVLRTIKSSNNDNPFGNKVNEQSNILNGLTDKYSKFNINDIIETRIKQAINIIKYDNKKALDDIASSFTEVTTYTIAIKKCFDTSHQEVSKLTMHLNQVISDNNRQTELSQELTHEEDMYKIQVINLIKSFQHEFRDSQRCSNSKMNDNGQLLHTLPRISTPLNQKEGTRIPNPQLLDVSNSQLKNTFSTSFNNLDPSMGKELLKEVPKLKGWPYFTGEGEYAHM</sequence>
<accession>A0A9Q3I8N8</accession>
<dbReference type="EMBL" id="AVOT02039149">
    <property type="protein sequence ID" value="MBW0534131.1"/>
    <property type="molecule type" value="Genomic_DNA"/>
</dbReference>